<protein>
    <submittedName>
        <fullName evidence="1">Uncharacterized protein</fullName>
    </submittedName>
</protein>
<evidence type="ECO:0000313" key="2">
    <source>
        <dbReference type="Proteomes" id="UP000054721"/>
    </source>
</evidence>
<dbReference type="EMBL" id="JYDW01001081">
    <property type="protein sequence ID" value="KRZ47248.1"/>
    <property type="molecule type" value="Genomic_DNA"/>
</dbReference>
<keyword evidence="2" id="KW-1185">Reference proteome</keyword>
<dbReference type="AlphaFoldDB" id="A0A0V1KJ45"/>
<gene>
    <name evidence="1" type="ORF">T02_8799</name>
</gene>
<organism evidence="1 2">
    <name type="scientific">Trichinella nativa</name>
    <dbReference type="NCBI Taxonomy" id="6335"/>
    <lineage>
        <taxon>Eukaryota</taxon>
        <taxon>Metazoa</taxon>
        <taxon>Ecdysozoa</taxon>
        <taxon>Nematoda</taxon>
        <taxon>Enoplea</taxon>
        <taxon>Dorylaimia</taxon>
        <taxon>Trichinellida</taxon>
        <taxon>Trichinellidae</taxon>
        <taxon>Trichinella</taxon>
    </lineage>
</organism>
<reference evidence="1 2" key="1">
    <citation type="submission" date="2015-05" db="EMBL/GenBank/DDBJ databases">
        <title>Evolution of Trichinella species and genotypes.</title>
        <authorList>
            <person name="Korhonen P.K."/>
            <person name="Edoardo P."/>
            <person name="Giuseppe L.R."/>
            <person name="Gasser R.B."/>
        </authorList>
    </citation>
    <scope>NUCLEOTIDE SEQUENCE [LARGE SCALE GENOMIC DNA]</scope>
    <source>
        <strain evidence="1">ISS10</strain>
    </source>
</reference>
<sequence>MSCLYYDDPSLCYGYVENSNYTSTQLRDTSVTTCIPGTKEAR</sequence>
<name>A0A0V1KJ45_9BILA</name>
<evidence type="ECO:0000313" key="1">
    <source>
        <dbReference type="EMBL" id="KRZ47248.1"/>
    </source>
</evidence>
<proteinExistence type="predicted"/>
<accession>A0A0V1KJ45</accession>
<dbReference type="Proteomes" id="UP000054721">
    <property type="component" value="Unassembled WGS sequence"/>
</dbReference>
<comment type="caution">
    <text evidence="1">The sequence shown here is derived from an EMBL/GenBank/DDBJ whole genome shotgun (WGS) entry which is preliminary data.</text>
</comment>